<organism evidence="7 8">
    <name type="scientific">Athelia psychrophila</name>
    <dbReference type="NCBI Taxonomy" id="1759441"/>
    <lineage>
        <taxon>Eukaryota</taxon>
        <taxon>Fungi</taxon>
        <taxon>Dikarya</taxon>
        <taxon>Basidiomycota</taxon>
        <taxon>Agaricomycotina</taxon>
        <taxon>Agaricomycetes</taxon>
        <taxon>Agaricomycetidae</taxon>
        <taxon>Atheliales</taxon>
        <taxon>Atheliaceae</taxon>
        <taxon>Athelia</taxon>
    </lineage>
</organism>
<evidence type="ECO:0000259" key="6">
    <source>
        <dbReference type="PROSITE" id="PS50071"/>
    </source>
</evidence>
<keyword evidence="3 4" id="KW-0539">Nucleus</keyword>
<evidence type="ECO:0000313" key="7">
    <source>
        <dbReference type="EMBL" id="KZP17494.1"/>
    </source>
</evidence>
<reference evidence="7 8" key="1">
    <citation type="journal article" date="2016" name="Mol. Biol. Evol.">
        <title>Comparative Genomics of Early-Diverging Mushroom-Forming Fungi Provides Insights into the Origins of Lignocellulose Decay Capabilities.</title>
        <authorList>
            <person name="Nagy L.G."/>
            <person name="Riley R."/>
            <person name="Tritt A."/>
            <person name="Adam C."/>
            <person name="Daum C."/>
            <person name="Floudas D."/>
            <person name="Sun H."/>
            <person name="Yadav J.S."/>
            <person name="Pangilinan J."/>
            <person name="Larsson K.H."/>
            <person name="Matsuura K."/>
            <person name="Barry K."/>
            <person name="Labutti K."/>
            <person name="Kuo R."/>
            <person name="Ohm R.A."/>
            <person name="Bhattacharya S.S."/>
            <person name="Shirouzu T."/>
            <person name="Yoshinaga Y."/>
            <person name="Martin F.M."/>
            <person name="Grigoriev I.V."/>
            <person name="Hibbett D.S."/>
        </authorList>
    </citation>
    <scope>NUCLEOTIDE SEQUENCE [LARGE SCALE GENOMIC DNA]</scope>
    <source>
        <strain evidence="7 8">CBS 109695</strain>
    </source>
</reference>
<evidence type="ECO:0000256" key="5">
    <source>
        <dbReference type="RuleBase" id="RU000682"/>
    </source>
</evidence>
<feature type="domain" description="Homeobox" evidence="6">
    <location>
        <begin position="30"/>
        <end position="90"/>
    </location>
</feature>
<dbReference type="EMBL" id="KV417582">
    <property type="protein sequence ID" value="KZP17494.1"/>
    <property type="molecule type" value="Genomic_DNA"/>
</dbReference>
<dbReference type="PANTHER" id="PTHR47465">
    <property type="entry name" value="MCG113260-RELATED-RELATED"/>
    <property type="match status" value="1"/>
</dbReference>
<dbReference type="AlphaFoldDB" id="A0A166G5N6"/>
<evidence type="ECO:0000256" key="2">
    <source>
        <dbReference type="ARBA" id="ARBA00023155"/>
    </source>
</evidence>
<dbReference type="SMART" id="SM00389">
    <property type="entry name" value="HOX"/>
    <property type="match status" value="1"/>
</dbReference>
<evidence type="ECO:0000256" key="1">
    <source>
        <dbReference type="ARBA" id="ARBA00023125"/>
    </source>
</evidence>
<dbReference type="OrthoDB" id="6159439at2759"/>
<gene>
    <name evidence="7" type="ORF">FIBSPDRAFT_27450</name>
</gene>
<keyword evidence="1 4" id="KW-0238">DNA-binding</keyword>
<name>A0A166G5N6_9AGAM</name>
<feature type="DNA-binding region" description="Homeobox" evidence="4">
    <location>
        <begin position="32"/>
        <end position="91"/>
    </location>
</feature>
<keyword evidence="2 4" id="KW-0371">Homeobox</keyword>
<dbReference type="CDD" id="cd00086">
    <property type="entry name" value="homeodomain"/>
    <property type="match status" value="1"/>
</dbReference>
<dbReference type="Proteomes" id="UP000076532">
    <property type="component" value="Unassembled WGS sequence"/>
</dbReference>
<dbReference type="SUPFAM" id="SSF46689">
    <property type="entry name" value="Homeodomain-like"/>
    <property type="match status" value="1"/>
</dbReference>
<dbReference type="GO" id="GO:0003677">
    <property type="term" value="F:DNA binding"/>
    <property type="evidence" value="ECO:0007669"/>
    <property type="project" value="UniProtKB-UniRule"/>
</dbReference>
<sequence>MDSTKRKRPTTPLSATLPVKRSVKKIKRNKPAEKPHYRYTKAQIAELEAYYKKNKYPSLDERSSKFGKWGIIGSKIESWFVRRRERARKNNELPARAVPIFPISEKGELELEILYQRMPFPSPTDQQELADRFGVKVKQIITW</sequence>
<keyword evidence="8" id="KW-1185">Reference proteome</keyword>
<dbReference type="Pfam" id="PF00046">
    <property type="entry name" value="Homeodomain"/>
    <property type="match status" value="1"/>
</dbReference>
<comment type="subcellular location">
    <subcellularLocation>
        <location evidence="4 5">Nucleus</location>
    </subcellularLocation>
</comment>
<accession>A0A166G5N6</accession>
<dbReference type="PROSITE" id="PS50071">
    <property type="entry name" value="HOMEOBOX_2"/>
    <property type="match status" value="1"/>
</dbReference>
<evidence type="ECO:0000313" key="8">
    <source>
        <dbReference type="Proteomes" id="UP000076532"/>
    </source>
</evidence>
<protein>
    <recommendedName>
        <fullName evidence="6">Homeobox domain-containing protein</fullName>
    </recommendedName>
</protein>
<dbReference type="InterPro" id="IPR009057">
    <property type="entry name" value="Homeodomain-like_sf"/>
</dbReference>
<dbReference type="Gene3D" id="1.10.10.60">
    <property type="entry name" value="Homeodomain-like"/>
    <property type="match status" value="1"/>
</dbReference>
<evidence type="ECO:0000256" key="4">
    <source>
        <dbReference type="PROSITE-ProRule" id="PRU00108"/>
    </source>
</evidence>
<dbReference type="GO" id="GO:0005634">
    <property type="term" value="C:nucleus"/>
    <property type="evidence" value="ECO:0007669"/>
    <property type="project" value="UniProtKB-SubCell"/>
</dbReference>
<dbReference type="InterPro" id="IPR001356">
    <property type="entry name" value="HD"/>
</dbReference>
<evidence type="ECO:0000256" key="3">
    <source>
        <dbReference type="ARBA" id="ARBA00023242"/>
    </source>
</evidence>
<proteinExistence type="predicted"/>